<evidence type="ECO:0000259" key="6">
    <source>
        <dbReference type="Pfam" id="PF00884"/>
    </source>
</evidence>
<gene>
    <name evidence="7" type="ORF">SAMN05421641_1294</name>
</gene>
<dbReference type="PROSITE" id="PS00523">
    <property type="entry name" value="SULFATASE_1"/>
    <property type="match status" value="1"/>
</dbReference>
<keyword evidence="4" id="KW-0106">Calcium</keyword>
<evidence type="ECO:0000256" key="2">
    <source>
        <dbReference type="ARBA" id="ARBA00022723"/>
    </source>
</evidence>
<protein>
    <submittedName>
        <fullName evidence="7">Arylsulfatase A</fullName>
    </submittedName>
</protein>
<evidence type="ECO:0000256" key="3">
    <source>
        <dbReference type="ARBA" id="ARBA00022801"/>
    </source>
</evidence>
<feature type="region of interest" description="Disordered" evidence="5">
    <location>
        <begin position="238"/>
        <end position="267"/>
    </location>
</feature>
<comment type="similarity">
    <text evidence="1">Belongs to the sulfatase family.</text>
</comment>
<dbReference type="Proteomes" id="UP000323956">
    <property type="component" value="Unassembled WGS sequence"/>
</dbReference>
<evidence type="ECO:0000256" key="5">
    <source>
        <dbReference type="SAM" id="MobiDB-lite"/>
    </source>
</evidence>
<dbReference type="Pfam" id="PF00884">
    <property type="entry name" value="Sulfatase"/>
    <property type="match status" value="1"/>
</dbReference>
<evidence type="ECO:0000256" key="1">
    <source>
        <dbReference type="ARBA" id="ARBA00008779"/>
    </source>
</evidence>
<sequence length="487" mass="54317">MTRPNILWICTDQQRWDTIRRLGFPAAQTPHLDALAEQGTAFSRAYCQSPICTPSRASFLTGMYPIAHQVQRNGNTGFPDHLVLVPEVFRQAGYRTGLIGKLHLSSAQGRVEQRPAADGYEEFYWSQHPDPDWPEGHDYHDWLRARGVDAAQAYAPADDIVTHPVPAEHSQTAWATERALDFIDRAGDARPWLLSINVYDPHPPFDPPQTWFERFDPAQMPAPVFAPSDLAHHRKLAGVDQQTRKPVDPNLVPDASQRGDYSHDTPPDSYDIRRIRAAYMAMIAQIDDMVGKLVARLDRTGQRRDTLVLFMSDHGEMLGDHGLLYKGCRFYEGLVHVPMIASMPGRVCEGLVSDALVELVDIPATICEAAGLEKPVQDQGKSLMPLLTGAADPGRHKDHVLCEYMDALRFPGSVGSRGSMYFDGRYKICVYHDAAQGELFDLGSDPDELHDLWDSADHAALKSDLLLKHFSAMMLVSGAGPQRISDY</sequence>
<dbReference type="InterPro" id="IPR024607">
    <property type="entry name" value="Sulfatase_CS"/>
</dbReference>
<dbReference type="InterPro" id="IPR050738">
    <property type="entry name" value="Sulfatase"/>
</dbReference>
<dbReference type="PANTHER" id="PTHR42693">
    <property type="entry name" value="ARYLSULFATASE FAMILY MEMBER"/>
    <property type="match status" value="1"/>
</dbReference>
<accession>A0A1N6YV26</accession>
<feature type="domain" description="Sulfatase N-terminal" evidence="6">
    <location>
        <begin position="4"/>
        <end position="371"/>
    </location>
</feature>
<organism evidence="7 8">
    <name type="scientific">Paracoccus thiocyanatus</name>
    <dbReference type="NCBI Taxonomy" id="34006"/>
    <lineage>
        <taxon>Bacteria</taxon>
        <taxon>Pseudomonadati</taxon>
        <taxon>Pseudomonadota</taxon>
        <taxon>Alphaproteobacteria</taxon>
        <taxon>Rhodobacterales</taxon>
        <taxon>Paracoccaceae</taxon>
        <taxon>Paracoccus</taxon>
    </lineage>
</organism>
<dbReference type="InterPro" id="IPR000917">
    <property type="entry name" value="Sulfatase_N"/>
</dbReference>
<dbReference type="EMBL" id="FTMK01000029">
    <property type="protein sequence ID" value="SIR18289.1"/>
    <property type="molecule type" value="Genomic_DNA"/>
</dbReference>
<proteinExistence type="inferred from homology"/>
<dbReference type="Gene3D" id="3.40.720.10">
    <property type="entry name" value="Alkaline Phosphatase, subunit A"/>
    <property type="match status" value="1"/>
</dbReference>
<dbReference type="GO" id="GO:0046872">
    <property type="term" value="F:metal ion binding"/>
    <property type="evidence" value="ECO:0007669"/>
    <property type="project" value="UniProtKB-KW"/>
</dbReference>
<keyword evidence="2" id="KW-0479">Metal-binding</keyword>
<dbReference type="SUPFAM" id="SSF53649">
    <property type="entry name" value="Alkaline phosphatase-like"/>
    <property type="match status" value="1"/>
</dbReference>
<dbReference type="PANTHER" id="PTHR42693:SF53">
    <property type="entry name" value="ENDO-4-O-SULFATASE"/>
    <property type="match status" value="1"/>
</dbReference>
<evidence type="ECO:0000313" key="7">
    <source>
        <dbReference type="EMBL" id="SIR18289.1"/>
    </source>
</evidence>
<evidence type="ECO:0000256" key="4">
    <source>
        <dbReference type="ARBA" id="ARBA00022837"/>
    </source>
</evidence>
<keyword evidence="3" id="KW-0378">Hydrolase</keyword>
<dbReference type="OrthoDB" id="9795675at2"/>
<dbReference type="InterPro" id="IPR017850">
    <property type="entry name" value="Alkaline_phosphatase_core_sf"/>
</dbReference>
<dbReference type="RefSeq" id="WP_149766614.1">
    <property type="nucleotide sequence ID" value="NZ_FTMK01000029.1"/>
</dbReference>
<name>A0A1N6YV26_9RHOB</name>
<dbReference type="GO" id="GO:0004065">
    <property type="term" value="F:arylsulfatase activity"/>
    <property type="evidence" value="ECO:0007669"/>
    <property type="project" value="TreeGrafter"/>
</dbReference>
<dbReference type="AlphaFoldDB" id="A0A1N6YV26"/>
<reference evidence="7 8" key="1">
    <citation type="submission" date="2017-01" db="EMBL/GenBank/DDBJ databases">
        <authorList>
            <person name="Varghese N."/>
            <person name="Submissions S."/>
        </authorList>
    </citation>
    <scope>NUCLEOTIDE SEQUENCE [LARGE SCALE GENOMIC DNA]</scope>
    <source>
        <strain evidence="7 8">ATCC 700171</strain>
    </source>
</reference>
<evidence type="ECO:0000313" key="8">
    <source>
        <dbReference type="Proteomes" id="UP000323956"/>
    </source>
</evidence>